<dbReference type="Gene3D" id="1.20.1740.10">
    <property type="entry name" value="Amino acid/polyamine transporter I"/>
    <property type="match status" value="1"/>
</dbReference>
<comment type="subcellular location">
    <subcellularLocation>
        <location evidence="1">Membrane</location>
        <topology evidence="1">Multi-pass membrane protein</topology>
    </subcellularLocation>
</comment>
<protein>
    <submittedName>
        <fullName evidence="6">Amino acid permease family protein</fullName>
    </submittedName>
</protein>
<dbReference type="AlphaFoldDB" id="A0A0B6AG04"/>
<dbReference type="GO" id="GO:0016020">
    <property type="term" value="C:membrane"/>
    <property type="evidence" value="ECO:0007669"/>
    <property type="project" value="UniProtKB-SubCell"/>
</dbReference>
<evidence type="ECO:0000259" key="5">
    <source>
        <dbReference type="Pfam" id="PF00324"/>
    </source>
</evidence>
<dbReference type="HOGENOM" id="CLU_007946_6_0_9"/>
<dbReference type="KEGG" id="bmeg:BG04_5129"/>
<evidence type="ECO:0000256" key="3">
    <source>
        <dbReference type="ARBA" id="ARBA00022989"/>
    </source>
</evidence>
<dbReference type="RefSeq" id="WP_034651449.1">
    <property type="nucleotide sequence ID" value="NZ_BCVB01000010.1"/>
</dbReference>
<dbReference type="EMBL" id="CP009920">
    <property type="protein sequence ID" value="AJI23830.1"/>
    <property type="molecule type" value="Genomic_DNA"/>
</dbReference>
<proteinExistence type="predicted"/>
<keyword evidence="3" id="KW-1133">Transmembrane helix</keyword>
<gene>
    <name evidence="6" type="ORF">BG04_5129</name>
</gene>
<keyword evidence="4" id="KW-0472">Membrane</keyword>
<evidence type="ECO:0000313" key="6">
    <source>
        <dbReference type="EMBL" id="AJI23830.1"/>
    </source>
</evidence>
<dbReference type="GO" id="GO:0055085">
    <property type="term" value="P:transmembrane transport"/>
    <property type="evidence" value="ECO:0007669"/>
    <property type="project" value="InterPro"/>
</dbReference>
<dbReference type="PIRSF" id="PIRSF006060">
    <property type="entry name" value="AA_transporter"/>
    <property type="match status" value="1"/>
</dbReference>
<sequence>METKRNQAVPTLKLSHIVLFGLAYMTPMIVFGIYGLLAETTHGLVSTAYIVALAAMLFTAYSYGKMTKAFPIAGSAYTYTRKSINPYVGFMIGWAVLLDYLFLPMVIWLIGAVYLHTAFPNIPLWTFVLAFIFITTVINIIGLKAAASVNTLMMIFQLLVVGIFISLSIIYLIKGSSPFALFSFNPFLNEHLTFSFVAAGASIACYSFLGFDAVTTLSEETINPEKTMPKAIFLITLIGGIIFIGASYFLQLVHPDYTSFKNIDSAAFEIAVQIGGNLFSSIFLAGLIIAQFASGLSAQTSGARLLFAMGRDGVLPAKIFGYLHRKSKTPLMNILFIGGISLLAVKLDVSTSTSFINFGAFLTFIFVNLSVIFHYYFTLKNERKNRFLLYFLIPAIGAALDFYLFINLDKHALVLGSVWTAIGLVYLTFLTKGFKLSPPEMDFDEEEITKPSSLVHQKAAEKTL</sequence>
<name>A0A0B6AG04_PRIM2</name>
<dbReference type="PANTHER" id="PTHR42770">
    <property type="entry name" value="AMINO ACID TRANSPORTER-RELATED"/>
    <property type="match status" value="1"/>
</dbReference>
<feature type="domain" description="Amino acid permease/ SLC12A" evidence="5">
    <location>
        <begin position="16"/>
        <end position="378"/>
    </location>
</feature>
<dbReference type="GeneID" id="93643091"/>
<organism evidence="6 7">
    <name type="scientific">Priestia megaterium (strain ATCC 14581 / DSM 32 / CCUG 1817 / JCM 2506 / NBRC 15308 / NCIMB 9376 / NCTC 10342 / NRRL B-14308 / VKM B-512 / Ford 19)</name>
    <name type="common">Bacillus megaterium</name>
    <dbReference type="NCBI Taxonomy" id="1348623"/>
    <lineage>
        <taxon>Bacteria</taxon>
        <taxon>Bacillati</taxon>
        <taxon>Bacillota</taxon>
        <taxon>Bacilli</taxon>
        <taxon>Bacillales</taxon>
        <taxon>Bacillaceae</taxon>
        <taxon>Priestia</taxon>
    </lineage>
</organism>
<evidence type="ECO:0000256" key="1">
    <source>
        <dbReference type="ARBA" id="ARBA00004141"/>
    </source>
</evidence>
<accession>A0A0B6AG04</accession>
<evidence type="ECO:0000313" key="7">
    <source>
        <dbReference type="Proteomes" id="UP000031829"/>
    </source>
</evidence>
<dbReference type="InterPro" id="IPR004841">
    <property type="entry name" value="AA-permease/SLC12A_dom"/>
</dbReference>
<keyword evidence="2" id="KW-0812">Transmembrane</keyword>
<evidence type="ECO:0000256" key="4">
    <source>
        <dbReference type="ARBA" id="ARBA00023136"/>
    </source>
</evidence>
<dbReference type="InterPro" id="IPR050367">
    <property type="entry name" value="APC_superfamily"/>
</dbReference>
<dbReference type="Proteomes" id="UP000031829">
    <property type="component" value="Chromosome"/>
</dbReference>
<dbReference type="PANTHER" id="PTHR42770:SF8">
    <property type="entry name" value="PUTRESCINE IMPORTER PUUP"/>
    <property type="match status" value="1"/>
</dbReference>
<evidence type="ECO:0000256" key="2">
    <source>
        <dbReference type="ARBA" id="ARBA00022692"/>
    </source>
</evidence>
<dbReference type="Pfam" id="PF00324">
    <property type="entry name" value="AA_permease"/>
    <property type="match status" value="1"/>
</dbReference>
<reference evidence="6 7" key="1">
    <citation type="journal article" date="2015" name="Genome Announc.">
        <title>Complete genome sequences for 35 biothreat assay-relevant bacillus species.</title>
        <authorList>
            <person name="Johnson S.L."/>
            <person name="Daligault H.E."/>
            <person name="Davenport K.W."/>
            <person name="Jaissle J."/>
            <person name="Frey K.G."/>
            <person name="Ladner J.T."/>
            <person name="Broomall S.M."/>
            <person name="Bishop-Lilly K.A."/>
            <person name="Bruce D.C."/>
            <person name="Gibbons H.S."/>
            <person name="Coyne S.R."/>
            <person name="Lo C.C."/>
            <person name="Meincke L."/>
            <person name="Munk A.C."/>
            <person name="Koroleva G.I."/>
            <person name="Rosenzweig C.N."/>
            <person name="Palacios G.F."/>
            <person name="Redden C.L."/>
            <person name="Minogue T.D."/>
            <person name="Chain P.S."/>
        </authorList>
    </citation>
    <scope>NUCLEOTIDE SEQUENCE [LARGE SCALE GENOMIC DNA]</scope>
    <source>
        <strain evidence="7">ATCC 14581 / DSM 32 / JCM 2506 / NBRC 15308 / NCIMB 9376 / NCTC 10342 / NRRL B-14308 / VKM B-512</strain>
    </source>
</reference>